<protein>
    <submittedName>
        <fullName evidence="1">Uncharacterized protein</fullName>
    </submittedName>
</protein>
<accession>A0A1V0SJ17</accession>
<name>A0A1V0SJ17_9VIRU</name>
<dbReference type="EMBL" id="KY684109">
    <property type="protein sequence ID" value="ARF11634.1"/>
    <property type="molecule type" value="Genomic_DNA"/>
</dbReference>
<proteinExistence type="predicted"/>
<evidence type="ECO:0000313" key="1">
    <source>
        <dbReference type="EMBL" id="ARF11634.1"/>
    </source>
</evidence>
<organism evidence="1">
    <name type="scientific">Klosneuvirus KNV1</name>
    <dbReference type="NCBI Taxonomy" id="1977640"/>
    <lineage>
        <taxon>Viruses</taxon>
        <taxon>Varidnaviria</taxon>
        <taxon>Bamfordvirae</taxon>
        <taxon>Nucleocytoviricota</taxon>
        <taxon>Megaviricetes</taxon>
        <taxon>Imitervirales</taxon>
        <taxon>Mimiviridae</taxon>
        <taxon>Klosneuvirinae</taxon>
        <taxon>Klosneuvirus</taxon>
    </lineage>
</organism>
<gene>
    <name evidence="1" type="ORF">Klosneuvirus_2_70</name>
</gene>
<reference evidence="1" key="1">
    <citation type="journal article" date="2017" name="Science">
        <title>Giant viruses with an expanded complement of translation system components.</title>
        <authorList>
            <person name="Schulz F."/>
            <person name="Yutin N."/>
            <person name="Ivanova N.N."/>
            <person name="Ortega D.R."/>
            <person name="Lee T.K."/>
            <person name="Vierheilig J."/>
            <person name="Daims H."/>
            <person name="Horn M."/>
            <person name="Wagner M."/>
            <person name="Jensen G.J."/>
            <person name="Kyrpides N.C."/>
            <person name="Koonin E.V."/>
            <person name="Woyke T."/>
        </authorList>
    </citation>
    <scope>NUCLEOTIDE SEQUENCE</scope>
    <source>
        <strain evidence="1">KNV1</strain>
    </source>
</reference>
<sequence length="739" mass="87037">MLSQKWVRGKNLRVLNTVIKPANLSGMKVKSMTKQTTQTIYQKNNTIDNYYKPIINKVNKASQSIKRSRIVYEEDQISESDEMNIDDTTSVSTDSQQDSDFGWDEFNTLSPIENVDVNSDNKDLWVSATKSANYLLNDTLLDWLILYYDKFGYNEFPNGNYTYTVKQHRKQDRKQEMEEEKKELSLILQGGLEFEALVNKEIETKYPNDVKRVVERYVNMNDYQKTLEYMKAGVPIIIQAAVYNFNNKTFGVIDLLIRSDFVNKIFNSKVLTSTEEHLKAPLLNGNYHYIVIDIKWSGMHIRSNEPTLRNKSRFKAYKGQLAIYNAGIGQMQGYTPQKAYILAKSWKREYTRNKQTFTEHGYDCFDRLGVIDFTGYDHYILKETHEAIQWIRNTRINGQKWSCINPIIPELYPNMNNRYDAPFHSVKKDLAELNKELTQITHVEVKHRKHAHTLGIKSWDNPKCTAKNMGFKGGKLMKLVDRILKVQQGEKIISPDKIKSNDYNWKNESPCDYYMDYEDAQPELNIKNMNVRNSEPGPKLTFMIGLVYRENDEMKYKCFLANQLTIEEEKRIYLEKINFITQKTIEYNRQHNTNYKPRIFHWSQAEPINFKSFSRRYNHNYDEWFNSVIWVDMHKIFKNDKNEYEDAIIVKDALGFSLKKVNNAMFQHGMVETQWPTSGPGDGLGAMSMAIKYYSYKQNHQRDLSLDESFNREMQSIIDYNEVDCRAVYEIVNYLRKNH</sequence>